<evidence type="ECO:0000313" key="3">
    <source>
        <dbReference type="Proteomes" id="UP000294257"/>
    </source>
</evidence>
<feature type="domain" description="HTH cro/C1-type" evidence="1">
    <location>
        <begin position="15"/>
        <end position="71"/>
    </location>
</feature>
<gene>
    <name evidence="2" type="ORF">EV193_101469</name>
</gene>
<evidence type="ECO:0000313" key="2">
    <source>
        <dbReference type="EMBL" id="RZS44593.1"/>
    </source>
</evidence>
<keyword evidence="3" id="KW-1185">Reference proteome</keyword>
<sequence length="278" mass="30504">MSSFQKARELLAQRLRVLRQDAGLTGRELAGTTGWPSSKISKIEGGRQTPADDDLRAWARACGVPEAVDDLIAAARNLDGHYVENRRKYRAGMAGPQRRLAEQESTLTTIRGFEDTVIPGLLQTPEYARYMFATGRGHGGGRDDLDQAVAARMARQHVLYDPTVRVHMVATEAVLRYRFCPPGVMAGQLDRLVGAVSSGVIRFGVIPFVRPGLDPPMHGFWSKDDDEVHVETMSAALTLSEPSEISTYLDLFSHYAKAAVYGAEARAIIERAAEDTFG</sequence>
<dbReference type="GO" id="GO:0003677">
    <property type="term" value="F:DNA binding"/>
    <property type="evidence" value="ECO:0007669"/>
    <property type="project" value="InterPro"/>
</dbReference>
<dbReference type="SUPFAM" id="SSF47413">
    <property type="entry name" value="lambda repressor-like DNA-binding domains"/>
    <property type="match status" value="1"/>
</dbReference>
<dbReference type="InterPro" id="IPR001387">
    <property type="entry name" value="Cro/C1-type_HTH"/>
</dbReference>
<dbReference type="Pfam" id="PF13560">
    <property type="entry name" value="HTH_31"/>
    <property type="match status" value="1"/>
</dbReference>
<protein>
    <submittedName>
        <fullName evidence="2">Helix-turn-helix protein</fullName>
    </submittedName>
</protein>
<dbReference type="EMBL" id="SGWQ01000001">
    <property type="protein sequence ID" value="RZS44593.1"/>
    <property type="molecule type" value="Genomic_DNA"/>
</dbReference>
<organism evidence="2 3">
    <name type="scientific">Herbihabitans rhizosphaerae</name>
    <dbReference type="NCBI Taxonomy" id="1872711"/>
    <lineage>
        <taxon>Bacteria</taxon>
        <taxon>Bacillati</taxon>
        <taxon>Actinomycetota</taxon>
        <taxon>Actinomycetes</taxon>
        <taxon>Pseudonocardiales</taxon>
        <taxon>Pseudonocardiaceae</taxon>
        <taxon>Herbihabitans</taxon>
    </lineage>
</organism>
<dbReference type="AlphaFoldDB" id="A0A4V2EUH5"/>
<proteinExistence type="predicted"/>
<reference evidence="2 3" key="1">
    <citation type="submission" date="2019-02" db="EMBL/GenBank/DDBJ databases">
        <title>Genomic Encyclopedia of Type Strains, Phase IV (KMG-IV): sequencing the most valuable type-strain genomes for metagenomic binning, comparative biology and taxonomic classification.</title>
        <authorList>
            <person name="Goeker M."/>
        </authorList>
    </citation>
    <scope>NUCLEOTIDE SEQUENCE [LARGE SCALE GENOMIC DNA]</scope>
    <source>
        <strain evidence="2 3">DSM 101727</strain>
    </source>
</reference>
<dbReference type="Proteomes" id="UP000294257">
    <property type="component" value="Unassembled WGS sequence"/>
</dbReference>
<dbReference type="PROSITE" id="PS50943">
    <property type="entry name" value="HTH_CROC1"/>
    <property type="match status" value="1"/>
</dbReference>
<dbReference type="InterPro" id="IPR043917">
    <property type="entry name" value="DUF5753"/>
</dbReference>
<dbReference type="SMART" id="SM00530">
    <property type="entry name" value="HTH_XRE"/>
    <property type="match status" value="1"/>
</dbReference>
<dbReference type="RefSeq" id="WP_130342259.1">
    <property type="nucleotide sequence ID" value="NZ_SGWQ01000001.1"/>
</dbReference>
<evidence type="ECO:0000259" key="1">
    <source>
        <dbReference type="PROSITE" id="PS50943"/>
    </source>
</evidence>
<dbReference type="Pfam" id="PF19054">
    <property type="entry name" value="DUF5753"/>
    <property type="match status" value="1"/>
</dbReference>
<comment type="caution">
    <text evidence="2">The sequence shown here is derived from an EMBL/GenBank/DDBJ whole genome shotgun (WGS) entry which is preliminary data.</text>
</comment>
<dbReference type="CDD" id="cd00093">
    <property type="entry name" value="HTH_XRE"/>
    <property type="match status" value="1"/>
</dbReference>
<accession>A0A4V2EUH5</accession>
<name>A0A4V2EUH5_9PSEU</name>
<dbReference type="Gene3D" id="1.10.260.40">
    <property type="entry name" value="lambda repressor-like DNA-binding domains"/>
    <property type="match status" value="1"/>
</dbReference>
<dbReference type="OrthoDB" id="4966777at2"/>
<dbReference type="InterPro" id="IPR010982">
    <property type="entry name" value="Lambda_DNA-bd_dom_sf"/>
</dbReference>